<protein>
    <submittedName>
        <fullName evidence="1">Uncharacterized protein</fullName>
    </submittedName>
</protein>
<evidence type="ECO:0000313" key="1">
    <source>
        <dbReference type="EMBL" id="PTE15993.1"/>
    </source>
</evidence>
<keyword evidence="2" id="KW-1185">Reference proteome</keyword>
<reference evidence="1 2" key="1">
    <citation type="submission" date="2018-03" db="EMBL/GenBank/DDBJ databases">
        <title>Rhodobacter blasticus.</title>
        <authorList>
            <person name="Meyer T.E."/>
            <person name="Miller S."/>
            <person name="Lodha T."/>
            <person name="Gandham S."/>
            <person name="Chintalapati S."/>
            <person name="Chintalapati V.R."/>
        </authorList>
    </citation>
    <scope>NUCLEOTIDE SEQUENCE [LARGE SCALE GENOMIC DNA]</scope>
    <source>
        <strain evidence="1 2">DSM 2131</strain>
    </source>
</reference>
<dbReference type="Proteomes" id="UP000241362">
    <property type="component" value="Unassembled WGS sequence"/>
</dbReference>
<organism evidence="1 2">
    <name type="scientific">Fuscovulum blasticum DSM 2131</name>
    <dbReference type="NCBI Taxonomy" id="1188250"/>
    <lineage>
        <taxon>Bacteria</taxon>
        <taxon>Pseudomonadati</taxon>
        <taxon>Pseudomonadota</taxon>
        <taxon>Alphaproteobacteria</taxon>
        <taxon>Rhodobacterales</taxon>
        <taxon>Paracoccaceae</taxon>
        <taxon>Pseudogemmobacter</taxon>
    </lineage>
</organism>
<dbReference type="AlphaFoldDB" id="A0A2T4JDS8"/>
<evidence type="ECO:0000313" key="2">
    <source>
        <dbReference type="Proteomes" id="UP000241362"/>
    </source>
</evidence>
<proteinExistence type="predicted"/>
<accession>A0A2T4JDS8</accession>
<gene>
    <name evidence="1" type="ORF">C5F44_02850</name>
</gene>
<sequence length="102" mass="10908">METARTSTETLYAPAERGCGMIPSKYREAHQDAGYALGKAQGYMTALYTLVMLGKAVDHSHPDGNAIATLCNAIEGELEAMGKKLDEAWNAVSEATDQEKAA</sequence>
<name>A0A2T4JDS8_FUSBL</name>
<comment type="caution">
    <text evidence="1">The sequence shown here is derived from an EMBL/GenBank/DDBJ whole genome shotgun (WGS) entry which is preliminary data.</text>
</comment>
<dbReference type="EMBL" id="PZKE01000002">
    <property type="protein sequence ID" value="PTE15993.1"/>
    <property type="molecule type" value="Genomic_DNA"/>
</dbReference>